<dbReference type="Gene3D" id="1.10.730.10">
    <property type="entry name" value="Isoleucyl-tRNA Synthetase, Domain 1"/>
    <property type="match status" value="1"/>
</dbReference>
<dbReference type="Pfam" id="PF00133">
    <property type="entry name" value="tRNA-synt_1"/>
    <property type="match status" value="1"/>
</dbReference>
<feature type="short sequence motif" description="'KMSKS' region" evidence="12">
    <location>
        <begin position="523"/>
        <end position="527"/>
    </location>
</feature>
<dbReference type="FunFam" id="3.90.740.10:FF:000005">
    <property type="entry name" value="Valine--tRNA ligase, mitochondrial"/>
    <property type="match status" value="1"/>
</dbReference>
<dbReference type="InterPro" id="IPR037118">
    <property type="entry name" value="Val-tRNA_synth_C_sf"/>
</dbReference>
<evidence type="ECO:0000256" key="12">
    <source>
        <dbReference type="HAMAP-Rule" id="MF_02004"/>
    </source>
</evidence>
<protein>
    <recommendedName>
        <fullName evidence="12">Valine--tRNA ligase</fullName>
        <ecNumber evidence="12">6.1.1.9</ecNumber>
    </recommendedName>
    <alternativeName>
        <fullName evidence="12">Valyl-tRNA synthetase</fullName>
        <shortName evidence="12">ValRS</shortName>
    </alternativeName>
</protein>
<dbReference type="InterPro" id="IPR002300">
    <property type="entry name" value="aa-tRNA-synth_Ia"/>
</dbReference>
<dbReference type="Proteomes" id="UP000285138">
    <property type="component" value="Unassembled WGS sequence"/>
</dbReference>
<feature type="domain" description="Aminoacyl-tRNA synthetase class Ia" evidence="13">
    <location>
        <begin position="17"/>
        <end position="561"/>
    </location>
</feature>
<evidence type="ECO:0000256" key="1">
    <source>
        <dbReference type="ARBA" id="ARBA00004496"/>
    </source>
</evidence>
<dbReference type="InterPro" id="IPR010978">
    <property type="entry name" value="tRNA-bd_arm"/>
</dbReference>
<dbReference type="Gene3D" id="3.90.740.10">
    <property type="entry name" value="Valyl/Leucyl/Isoleucyl-tRNA synthetase, editing domain"/>
    <property type="match status" value="1"/>
</dbReference>
<dbReference type="Gene3D" id="1.10.287.380">
    <property type="entry name" value="Valyl-tRNA synthetase, C-terminal domain"/>
    <property type="match status" value="1"/>
</dbReference>
<comment type="caution">
    <text evidence="16">The sequence shown here is derived from an EMBL/GenBank/DDBJ whole genome shotgun (WGS) entry which is preliminary data.</text>
</comment>
<dbReference type="PANTHER" id="PTHR11946">
    <property type="entry name" value="VALYL-TRNA SYNTHETASES"/>
    <property type="match status" value="1"/>
</dbReference>
<evidence type="ECO:0000256" key="7">
    <source>
        <dbReference type="ARBA" id="ARBA00022917"/>
    </source>
</evidence>
<evidence type="ECO:0000256" key="4">
    <source>
        <dbReference type="ARBA" id="ARBA00022598"/>
    </source>
</evidence>
<organism evidence="16 17">
    <name type="scientific">Candidatus Syntrophonatronum acetioxidans</name>
    <dbReference type="NCBI Taxonomy" id="1795816"/>
    <lineage>
        <taxon>Bacteria</taxon>
        <taxon>Bacillati</taxon>
        <taxon>Bacillota</taxon>
        <taxon>Clostridia</taxon>
        <taxon>Eubacteriales</taxon>
        <taxon>Syntrophomonadaceae</taxon>
        <taxon>Candidatus Syntrophonatronum</taxon>
    </lineage>
</organism>
<keyword evidence="7 12" id="KW-0648">Protein biosynthesis</keyword>
<dbReference type="InterPro" id="IPR033705">
    <property type="entry name" value="Anticodon_Ia_Val"/>
</dbReference>
<comment type="domain">
    <text evidence="12">The C-terminal coiled-coil domain is crucial for aminoacylation activity.</text>
</comment>
<dbReference type="AlphaFoldDB" id="A0A424YD68"/>
<dbReference type="InterPro" id="IPR009008">
    <property type="entry name" value="Val/Leu/Ile-tRNA-synth_edit"/>
</dbReference>
<comment type="function">
    <text evidence="12">Catalyzes the attachment of valine to tRNA(Val). As ValRS can inadvertently accommodate and process structurally similar amino acids such as threonine, to avoid such errors, it has a 'posttransfer' editing activity that hydrolyzes mischarged Thr-tRNA(Val) in a tRNA-dependent manner.</text>
</comment>
<comment type="subunit">
    <text evidence="2 12">Monomer.</text>
</comment>
<dbReference type="FunFam" id="3.40.50.620:FF:000098">
    <property type="entry name" value="Valine--tRNA ligase"/>
    <property type="match status" value="1"/>
</dbReference>
<dbReference type="GO" id="GO:0004832">
    <property type="term" value="F:valine-tRNA ligase activity"/>
    <property type="evidence" value="ECO:0007669"/>
    <property type="project" value="UniProtKB-UniRule"/>
</dbReference>
<dbReference type="PRINTS" id="PR00986">
    <property type="entry name" value="TRNASYNTHVAL"/>
</dbReference>
<dbReference type="InterPro" id="IPR014729">
    <property type="entry name" value="Rossmann-like_a/b/a_fold"/>
</dbReference>
<dbReference type="FunFam" id="1.10.730.10:FF:000014">
    <property type="entry name" value="Valine--tRNA ligase"/>
    <property type="match status" value="1"/>
</dbReference>
<dbReference type="SUPFAM" id="SSF52374">
    <property type="entry name" value="Nucleotidylyl transferase"/>
    <property type="match status" value="1"/>
</dbReference>
<dbReference type="GO" id="GO:0005829">
    <property type="term" value="C:cytosol"/>
    <property type="evidence" value="ECO:0007669"/>
    <property type="project" value="TreeGrafter"/>
</dbReference>
<name>A0A424YD68_9FIRM</name>
<evidence type="ECO:0000256" key="8">
    <source>
        <dbReference type="ARBA" id="ARBA00023054"/>
    </source>
</evidence>
<dbReference type="PROSITE" id="PS00178">
    <property type="entry name" value="AA_TRNA_LIGASE_I"/>
    <property type="match status" value="1"/>
</dbReference>
<evidence type="ECO:0000256" key="10">
    <source>
        <dbReference type="ARBA" id="ARBA00047552"/>
    </source>
</evidence>
<dbReference type="Pfam" id="PF10458">
    <property type="entry name" value="Val_tRNA-synt_C"/>
    <property type="match status" value="1"/>
</dbReference>
<feature type="binding site" evidence="12">
    <location>
        <position position="526"/>
    </location>
    <ligand>
        <name>ATP</name>
        <dbReference type="ChEBI" id="CHEBI:30616"/>
    </ligand>
</feature>
<dbReference type="HAMAP" id="MF_02004">
    <property type="entry name" value="Val_tRNA_synth_type1"/>
    <property type="match status" value="1"/>
</dbReference>
<sequence length="884" mass="102423">MMDLPKTYDPKQVEDKCYDFWMKGDYFRAKGDPDKETFTIVIPPPNVTGTLHMGHALDNTLQDILTRWKRMQGFDTLWLPGTDHAGIATQVKVEAHLAEEGINRYELGREKFLEKVWSWKEEYHQRIVDQLQRLGVSCDWSRERFTMDEGCSRAVREVFVSLYEKGLIYRGNYIINWCPRCLTALSDIEVEHQEEEGTLTHIKYPFVGREGHIVVATTRPETMLGDTAVAVHPQDERYQGLIGEKVLLPLMDREIPVIADEFVDPQFGSGAVKVTPAHDPNDFLMGMRHNLDQVVVIGEEGQMTRHAGKYQGMDRYECRRKVVEDLEKEGLVVSVEDHQHAVGHCQRCQKVIEPLLSKQWFVKMKPLAEPALDAVKEGRTRFIPPRFTKIYLNWVENIRDWCISRQIWWGHRIPAWYCPCGEVIVSRQDPEECPRCKGKELEQDPDVLDTWFSSALWPFSTLGWPEETFDLKHFFPTDVLVTGYDIIYFWVARMIFMSLEFRQEVPFREVYIHGLVRDAQGRKMSKSLGTGVDPLEVIQEYGADTLRFTLITGQAPGNDQRWRQESVEASRNFANKIWNAARFVLMNLEDYKGEKLKIDESLNTADRWILHRYNETVKEVTRLMEEYALGDGARVLYEFIWGDFCDWYIELSKLDLYQGGEEGKRKARSVLSYTLDGVLRLLHPFMPFLTEEIWQQLPLREKEEALVISSWPSYDEILVFAEDAGDMSLLMEVIKSIRNLRSQLNIHPGKGCRVVLKPSEASATRILLQGKSYINQLASVEELNIDSQLKEKPEQALTSVVRGVEVYLLLADLIDFDKEIARLKKEKENLEKEVARCLGKLSNQGFVSKAPPQVVEQERVKLKEYQEKVEIVNARLIELERAKD</sequence>
<evidence type="ECO:0000259" key="15">
    <source>
        <dbReference type="Pfam" id="PF10458"/>
    </source>
</evidence>
<dbReference type="NCBIfam" id="NF004349">
    <property type="entry name" value="PRK05729.1"/>
    <property type="match status" value="1"/>
</dbReference>
<evidence type="ECO:0000256" key="9">
    <source>
        <dbReference type="ARBA" id="ARBA00023146"/>
    </source>
</evidence>
<evidence type="ECO:0000256" key="11">
    <source>
        <dbReference type="ARBA" id="ARBA00060830"/>
    </source>
</evidence>
<proteinExistence type="inferred from homology"/>
<dbReference type="InterPro" id="IPR002303">
    <property type="entry name" value="Valyl-tRNA_ligase"/>
</dbReference>
<evidence type="ECO:0000313" key="17">
    <source>
        <dbReference type="Proteomes" id="UP000285138"/>
    </source>
</evidence>
<dbReference type="SUPFAM" id="SSF50677">
    <property type="entry name" value="ValRS/IleRS/LeuRS editing domain"/>
    <property type="match status" value="1"/>
</dbReference>
<evidence type="ECO:0000256" key="6">
    <source>
        <dbReference type="ARBA" id="ARBA00022840"/>
    </source>
</evidence>
<dbReference type="GO" id="GO:0005524">
    <property type="term" value="F:ATP binding"/>
    <property type="evidence" value="ECO:0007669"/>
    <property type="project" value="UniProtKB-UniRule"/>
</dbReference>
<keyword evidence="8 12" id="KW-0175">Coiled coil</keyword>
<evidence type="ECO:0000313" key="16">
    <source>
        <dbReference type="EMBL" id="RQD75343.1"/>
    </source>
</evidence>
<dbReference type="EC" id="6.1.1.9" evidence="12"/>
<feature type="domain" description="Valyl-tRNA synthetase tRNA-binding arm" evidence="15">
    <location>
        <begin position="815"/>
        <end position="879"/>
    </location>
</feature>
<comment type="domain">
    <text evidence="12">ValRS has two distinct active sites: one for aminoacylation and one for editing. The misactivated threonine is translocated from the active site to the editing site.</text>
</comment>
<comment type="catalytic activity">
    <reaction evidence="10 12">
        <text>tRNA(Val) + L-valine + ATP = L-valyl-tRNA(Val) + AMP + diphosphate</text>
        <dbReference type="Rhea" id="RHEA:10704"/>
        <dbReference type="Rhea" id="RHEA-COMP:9672"/>
        <dbReference type="Rhea" id="RHEA-COMP:9708"/>
        <dbReference type="ChEBI" id="CHEBI:30616"/>
        <dbReference type="ChEBI" id="CHEBI:33019"/>
        <dbReference type="ChEBI" id="CHEBI:57762"/>
        <dbReference type="ChEBI" id="CHEBI:78442"/>
        <dbReference type="ChEBI" id="CHEBI:78537"/>
        <dbReference type="ChEBI" id="CHEBI:456215"/>
        <dbReference type="EC" id="6.1.1.9"/>
    </reaction>
</comment>
<comment type="similarity">
    <text evidence="11 12">Belongs to the class-I aminoacyl-tRNA synthetase family. ValS type 1 subfamily.</text>
</comment>
<dbReference type="InterPro" id="IPR001412">
    <property type="entry name" value="aa-tRNA-synth_I_CS"/>
</dbReference>
<dbReference type="FunFam" id="3.40.50.620:FF:000032">
    <property type="entry name" value="Valine--tRNA ligase"/>
    <property type="match status" value="1"/>
</dbReference>
<feature type="coiled-coil region" evidence="12">
    <location>
        <begin position="813"/>
        <end position="882"/>
    </location>
</feature>
<dbReference type="PANTHER" id="PTHR11946:SF93">
    <property type="entry name" value="VALINE--TRNA LIGASE, CHLOROPLASTIC_MITOCHONDRIAL 2"/>
    <property type="match status" value="1"/>
</dbReference>
<dbReference type="Pfam" id="PF08264">
    <property type="entry name" value="Anticodon_1"/>
    <property type="match status" value="1"/>
</dbReference>
<dbReference type="InterPro" id="IPR019499">
    <property type="entry name" value="Val-tRNA_synth_tRNA-bd"/>
</dbReference>
<reference evidence="16 17" key="1">
    <citation type="submission" date="2018-08" db="EMBL/GenBank/DDBJ databases">
        <title>The metabolism and importance of syntrophic acetate oxidation coupled to methane or sulfide production in haloalkaline environments.</title>
        <authorList>
            <person name="Timmers P.H.A."/>
            <person name="Vavourakis C.D."/>
            <person name="Sorokin D.Y."/>
            <person name="Sinninghe Damste J.S."/>
            <person name="Muyzer G."/>
            <person name="Stams A.J.M."/>
            <person name="Plugge C.M."/>
        </authorList>
    </citation>
    <scope>NUCLEOTIDE SEQUENCE [LARGE SCALE GENOMIC DNA]</scope>
    <source>
        <strain evidence="16">MSAO_Bac1</strain>
    </source>
</reference>
<keyword evidence="6 12" id="KW-0067">ATP-binding</keyword>
<keyword evidence="5 12" id="KW-0547">Nucleotide-binding</keyword>
<keyword evidence="9 12" id="KW-0030">Aminoacyl-tRNA synthetase</keyword>
<evidence type="ECO:0000256" key="5">
    <source>
        <dbReference type="ARBA" id="ARBA00022741"/>
    </source>
</evidence>
<feature type="short sequence motif" description="'HIGH' region" evidence="12">
    <location>
        <begin position="45"/>
        <end position="55"/>
    </location>
</feature>
<dbReference type="NCBIfam" id="TIGR00422">
    <property type="entry name" value="valS"/>
    <property type="match status" value="1"/>
</dbReference>
<accession>A0A424YD68</accession>
<dbReference type="GO" id="GO:0002161">
    <property type="term" value="F:aminoacyl-tRNA deacylase activity"/>
    <property type="evidence" value="ECO:0007669"/>
    <property type="project" value="InterPro"/>
</dbReference>
<dbReference type="InterPro" id="IPR013155">
    <property type="entry name" value="M/V/L/I-tRNA-synth_anticd-bd"/>
</dbReference>
<dbReference type="InterPro" id="IPR009080">
    <property type="entry name" value="tRNAsynth_Ia_anticodon-bd"/>
</dbReference>
<dbReference type="FunFam" id="1.10.287.380:FF:000001">
    <property type="entry name" value="Valine--tRNA ligase"/>
    <property type="match status" value="1"/>
</dbReference>
<dbReference type="GO" id="GO:0006438">
    <property type="term" value="P:valyl-tRNA aminoacylation"/>
    <property type="evidence" value="ECO:0007669"/>
    <property type="project" value="UniProtKB-UniRule"/>
</dbReference>
<evidence type="ECO:0000259" key="14">
    <source>
        <dbReference type="Pfam" id="PF08264"/>
    </source>
</evidence>
<dbReference type="SUPFAM" id="SSF46589">
    <property type="entry name" value="tRNA-binding arm"/>
    <property type="match status" value="1"/>
</dbReference>
<dbReference type="Gene3D" id="3.40.50.620">
    <property type="entry name" value="HUPs"/>
    <property type="match status" value="2"/>
</dbReference>
<feature type="domain" description="Methionyl/Valyl/Leucyl/Isoleucyl-tRNA synthetase anticodon-binding" evidence="14">
    <location>
        <begin position="606"/>
        <end position="755"/>
    </location>
</feature>
<dbReference type="CDD" id="cd07962">
    <property type="entry name" value="Anticodon_Ia_Val"/>
    <property type="match status" value="1"/>
</dbReference>
<evidence type="ECO:0000259" key="13">
    <source>
        <dbReference type="Pfam" id="PF00133"/>
    </source>
</evidence>
<evidence type="ECO:0000256" key="3">
    <source>
        <dbReference type="ARBA" id="ARBA00022490"/>
    </source>
</evidence>
<dbReference type="CDD" id="cd00817">
    <property type="entry name" value="ValRS_core"/>
    <property type="match status" value="1"/>
</dbReference>
<dbReference type="SUPFAM" id="SSF47323">
    <property type="entry name" value="Anticodon-binding domain of a subclass of class I aminoacyl-tRNA synthetases"/>
    <property type="match status" value="1"/>
</dbReference>
<comment type="subcellular location">
    <subcellularLocation>
        <location evidence="1 12">Cytoplasm</location>
    </subcellularLocation>
</comment>
<evidence type="ECO:0000256" key="2">
    <source>
        <dbReference type="ARBA" id="ARBA00011245"/>
    </source>
</evidence>
<gene>
    <name evidence="12" type="primary">valS</name>
    <name evidence="16" type="ORF">D5R97_06225</name>
</gene>
<dbReference type="EMBL" id="QZAA01000162">
    <property type="protein sequence ID" value="RQD75343.1"/>
    <property type="molecule type" value="Genomic_DNA"/>
</dbReference>
<keyword evidence="3 12" id="KW-0963">Cytoplasm</keyword>
<keyword evidence="4 12" id="KW-0436">Ligase</keyword>